<feature type="transmembrane region" description="Helical" evidence="1">
    <location>
        <begin position="90"/>
        <end position="109"/>
    </location>
</feature>
<feature type="transmembrane region" description="Helical" evidence="1">
    <location>
        <begin position="12"/>
        <end position="30"/>
    </location>
</feature>
<dbReference type="eggNOG" id="ENOG502QQAA">
    <property type="taxonomic scope" value="Eukaryota"/>
</dbReference>
<keyword evidence="1" id="KW-0812">Transmembrane</keyword>
<dbReference type="PANTHER" id="PTHR31210:SF96">
    <property type="entry name" value="OS06G0731900 PROTEIN"/>
    <property type="match status" value="1"/>
</dbReference>
<dbReference type="HOGENOM" id="CLU_038994_2_0_1"/>
<name>J3MHW9_ORYBR</name>
<dbReference type="Pfam" id="PF05212">
    <property type="entry name" value="DUF707"/>
    <property type="match status" value="1"/>
</dbReference>
<dbReference type="AlphaFoldDB" id="J3MHW9"/>
<protein>
    <recommendedName>
        <fullName evidence="4">Lysine ketoglutarate reductase trans-splicing related 1</fullName>
    </recommendedName>
</protein>
<keyword evidence="3" id="KW-1185">Reference proteome</keyword>
<dbReference type="Proteomes" id="UP000006038">
    <property type="component" value="Chromosome 6"/>
</dbReference>
<dbReference type="InterPro" id="IPR007877">
    <property type="entry name" value="DUF707"/>
</dbReference>
<reference evidence="2" key="2">
    <citation type="submission" date="2013-04" db="UniProtKB">
        <authorList>
            <consortium name="EnsemblPlants"/>
        </authorList>
    </citation>
    <scope>IDENTIFICATION</scope>
</reference>
<organism evidence="2">
    <name type="scientific">Oryza brachyantha</name>
    <name type="common">malo sina</name>
    <dbReference type="NCBI Taxonomy" id="4533"/>
    <lineage>
        <taxon>Eukaryota</taxon>
        <taxon>Viridiplantae</taxon>
        <taxon>Streptophyta</taxon>
        <taxon>Embryophyta</taxon>
        <taxon>Tracheophyta</taxon>
        <taxon>Spermatophyta</taxon>
        <taxon>Magnoliopsida</taxon>
        <taxon>Liliopsida</taxon>
        <taxon>Poales</taxon>
        <taxon>Poaceae</taxon>
        <taxon>BOP clade</taxon>
        <taxon>Oryzoideae</taxon>
        <taxon>Oryzeae</taxon>
        <taxon>Oryzinae</taxon>
        <taxon>Oryza</taxon>
    </lineage>
</organism>
<proteinExistence type="predicted"/>
<dbReference type="PANTHER" id="PTHR31210">
    <property type="entry name" value="OS06G0731900 PROTEIN"/>
    <property type="match status" value="1"/>
</dbReference>
<dbReference type="STRING" id="4533.J3MHW9"/>
<evidence type="ECO:0000256" key="1">
    <source>
        <dbReference type="SAM" id="Phobius"/>
    </source>
</evidence>
<dbReference type="Gramene" id="OB06G36130.1">
    <property type="protein sequence ID" value="OB06G36130.1"/>
    <property type="gene ID" value="OB06G36130"/>
</dbReference>
<dbReference type="OMA" id="LQIMISE"/>
<dbReference type="EnsemblPlants" id="OB06G36130.1">
    <property type="protein sequence ID" value="OB06G36130.1"/>
    <property type="gene ID" value="OB06G36130"/>
</dbReference>
<keyword evidence="1" id="KW-1133">Transmembrane helix</keyword>
<sequence length="449" mass="51211">MSCTGTSARLRFIIVSFPFPFCFTCLCVPYHPRLLGLAHRQAAAHYGREALSTAPPSLRCTFPLPLPTKANRPPPAAGASMNMKPPRRRCGLLAVLVALIVLASLQIQFHHLKEDRLAGDLTFATTTTTTTDRLHWRRKRTGAEGQLPRGIVHSHSDMYLRPLWDSGANPKNKNDNHNALLAMAVGISQMQNVDIMARKFLNQNYTVMLFHYDGNVDGWRNLEWSDKAVHILAHNQTKWWFAKRFLHPDVVAIYNFIFLWDEDLGVDNFDPRRYLDIMVSEGLEITQPALDPDLSTDIHHRITTRNKMTKVHRRIYDNRASMNCSDESKGPPCTGWVEGMAPVFSRNAWRCVWHLIQNDLIHGWGLDMKLGYCAQGDRAEKVGVIDSEYVVHQGIPSLGGPSLSSKTPRRSLDLRTHIRRQSSAELEKFKQRWNIAVREDEEWTDPFEA</sequence>
<reference evidence="2" key="1">
    <citation type="journal article" date="2013" name="Nat. Commun.">
        <title>Whole-genome sequencing of Oryza brachyantha reveals mechanisms underlying Oryza genome evolution.</title>
        <authorList>
            <person name="Chen J."/>
            <person name="Huang Q."/>
            <person name="Gao D."/>
            <person name="Wang J."/>
            <person name="Lang Y."/>
            <person name="Liu T."/>
            <person name="Li B."/>
            <person name="Bai Z."/>
            <person name="Luis Goicoechea J."/>
            <person name="Liang C."/>
            <person name="Chen C."/>
            <person name="Zhang W."/>
            <person name="Sun S."/>
            <person name="Liao Y."/>
            <person name="Zhang X."/>
            <person name="Yang L."/>
            <person name="Song C."/>
            <person name="Wang M."/>
            <person name="Shi J."/>
            <person name="Liu G."/>
            <person name="Liu J."/>
            <person name="Zhou H."/>
            <person name="Zhou W."/>
            <person name="Yu Q."/>
            <person name="An N."/>
            <person name="Chen Y."/>
            <person name="Cai Q."/>
            <person name="Wang B."/>
            <person name="Liu B."/>
            <person name="Min J."/>
            <person name="Huang Y."/>
            <person name="Wu H."/>
            <person name="Li Z."/>
            <person name="Zhang Y."/>
            <person name="Yin Y."/>
            <person name="Song W."/>
            <person name="Jiang J."/>
            <person name="Jackson S.A."/>
            <person name="Wing R.A."/>
            <person name="Wang J."/>
            <person name="Chen M."/>
        </authorList>
    </citation>
    <scope>NUCLEOTIDE SEQUENCE [LARGE SCALE GENOMIC DNA]</scope>
    <source>
        <strain evidence="2">cv. IRGC 101232</strain>
    </source>
</reference>
<keyword evidence="1" id="KW-0472">Membrane</keyword>
<evidence type="ECO:0000313" key="3">
    <source>
        <dbReference type="Proteomes" id="UP000006038"/>
    </source>
</evidence>
<evidence type="ECO:0008006" key="4">
    <source>
        <dbReference type="Google" id="ProtNLM"/>
    </source>
</evidence>
<accession>J3MHW9</accession>
<evidence type="ECO:0000313" key="2">
    <source>
        <dbReference type="EnsemblPlants" id="OB06G36130.1"/>
    </source>
</evidence>